<comment type="caution">
    <text evidence="6">The sequence shown here is derived from an EMBL/GenBank/DDBJ whole genome shotgun (WGS) entry which is preliminary data.</text>
</comment>
<feature type="transmembrane region" description="Helical" evidence="5">
    <location>
        <begin position="202"/>
        <end position="220"/>
    </location>
</feature>
<evidence type="ECO:0000256" key="2">
    <source>
        <dbReference type="ARBA" id="ARBA00022692"/>
    </source>
</evidence>
<feature type="transmembrane region" description="Helical" evidence="5">
    <location>
        <begin position="105"/>
        <end position="128"/>
    </location>
</feature>
<feature type="transmembrane region" description="Helical" evidence="5">
    <location>
        <begin position="258"/>
        <end position="278"/>
    </location>
</feature>
<dbReference type="InterPro" id="IPR038770">
    <property type="entry name" value="Na+/solute_symporter_sf"/>
</dbReference>
<evidence type="ECO:0000256" key="3">
    <source>
        <dbReference type="ARBA" id="ARBA00022989"/>
    </source>
</evidence>
<evidence type="ECO:0008006" key="8">
    <source>
        <dbReference type="Google" id="ProtNLM"/>
    </source>
</evidence>
<feature type="transmembrane region" description="Helical" evidence="5">
    <location>
        <begin position="232"/>
        <end position="252"/>
    </location>
</feature>
<dbReference type="InterPro" id="IPR004710">
    <property type="entry name" value="Bilac:Na_transpt"/>
</dbReference>
<reference evidence="7" key="1">
    <citation type="submission" date="2020-01" db="EMBL/GenBank/DDBJ databases">
        <title>'Steroidobacter agaridevorans' sp. nov., agar-degrading bacteria isolated from rhizosphere soils.</title>
        <authorList>
            <person name="Ikenaga M."/>
            <person name="Kataoka M."/>
            <person name="Murouchi A."/>
            <person name="Katsuragi S."/>
            <person name="Sakai M."/>
        </authorList>
    </citation>
    <scope>NUCLEOTIDE SEQUENCE [LARGE SCALE GENOMIC DNA]</scope>
    <source>
        <strain evidence="7">YU21-B</strain>
    </source>
</reference>
<comment type="subcellular location">
    <subcellularLocation>
        <location evidence="1">Membrane</location>
        <topology evidence="1">Multi-pass membrane protein</topology>
    </subcellularLocation>
</comment>
<keyword evidence="4 5" id="KW-0472">Membrane</keyword>
<keyword evidence="7" id="KW-1185">Reference proteome</keyword>
<proteinExistence type="predicted"/>
<sequence>MIEFMTERVLPFALTLSIQIFAVSSMLMVGLRYTIGDLARPLRDISGVVIALVTNFVLVPLLAMLLLRAVPLDAPYATGLMIVASAGGAPLLVKLAMNAKEDVGFAASLIVLLLIGTIIAMPLILPLVAEGARVSAVAIAQPLLITMFLPLVIGFILRPVIPELARRAVPVLATILGIALWVMIALSLFLNRNAVLDIVGHGAIFVSILFIAIAFVLGYVTGGFDKPERVVLGFGASQRNFAAAIVVATQAFDEPRVLVMAVVVSIVAMLLIPFSTYLGRRKARAGGEHAPPFPSR</sequence>
<feature type="transmembrane region" description="Helical" evidence="5">
    <location>
        <begin position="76"/>
        <end position="93"/>
    </location>
</feature>
<gene>
    <name evidence="6" type="ORF">GCM10011487_15800</name>
</gene>
<dbReference type="Pfam" id="PF01758">
    <property type="entry name" value="SBF"/>
    <property type="match status" value="1"/>
</dbReference>
<evidence type="ECO:0000256" key="1">
    <source>
        <dbReference type="ARBA" id="ARBA00004141"/>
    </source>
</evidence>
<dbReference type="RefSeq" id="WP_161811237.1">
    <property type="nucleotide sequence ID" value="NZ_BLJN01000001.1"/>
</dbReference>
<keyword evidence="2 5" id="KW-0812">Transmembrane</keyword>
<evidence type="ECO:0000256" key="5">
    <source>
        <dbReference type="SAM" id="Phobius"/>
    </source>
</evidence>
<feature type="transmembrane region" description="Helical" evidence="5">
    <location>
        <begin position="47"/>
        <end position="70"/>
    </location>
</feature>
<feature type="transmembrane region" description="Helical" evidence="5">
    <location>
        <begin position="169"/>
        <end position="190"/>
    </location>
</feature>
<dbReference type="AlphaFoldDB" id="A0A829Y8S7"/>
<evidence type="ECO:0000256" key="4">
    <source>
        <dbReference type="ARBA" id="ARBA00023136"/>
    </source>
</evidence>
<feature type="transmembrane region" description="Helical" evidence="5">
    <location>
        <begin position="134"/>
        <end position="157"/>
    </location>
</feature>
<accession>A0A829Y8S7</accession>
<dbReference type="Proteomes" id="UP000445000">
    <property type="component" value="Unassembled WGS sequence"/>
</dbReference>
<name>A0A829Y8S7_9GAMM</name>
<dbReference type="GO" id="GO:0016020">
    <property type="term" value="C:membrane"/>
    <property type="evidence" value="ECO:0007669"/>
    <property type="project" value="UniProtKB-SubCell"/>
</dbReference>
<dbReference type="Gene3D" id="1.20.1530.20">
    <property type="match status" value="1"/>
</dbReference>
<keyword evidence="3 5" id="KW-1133">Transmembrane helix</keyword>
<organism evidence="6 7">
    <name type="scientific">Steroidobacter agaridevorans</name>
    <dbReference type="NCBI Taxonomy" id="2695856"/>
    <lineage>
        <taxon>Bacteria</taxon>
        <taxon>Pseudomonadati</taxon>
        <taxon>Pseudomonadota</taxon>
        <taxon>Gammaproteobacteria</taxon>
        <taxon>Steroidobacterales</taxon>
        <taxon>Steroidobacteraceae</taxon>
        <taxon>Steroidobacter</taxon>
    </lineage>
</organism>
<feature type="transmembrane region" description="Helical" evidence="5">
    <location>
        <begin position="12"/>
        <end position="35"/>
    </location>
</feature>
<evidence type="ECO:0000313" key="6">
    <source>
        <dbReference type="EMBL" id="GFE79580.1"/>
    </source>
</evidence>
<dbReference type="PANTHER" id="PTHR10361">
    <property type="entry name" value="SODIUM-BILE ACID COTRANSPORTER"/>
    <property type="match status" value="1"/>
</dbReference>
<protein>
    <recommendedName>
        <fullName evidence="8">Bile acid:sodium symporter</fullName>
    </recommendedName>
</protein>
<dbReference type="PANTHER" id="PTHR10361:SF28">
    <property type="entry name" value="P3 PROTEIN-RELATED"/>
    <property type="match status" value="1"/>
</dbReference>
<evidence type="ECO:0000313" key="7">
    <source>
        <dbReference type="Proteomes" id="UP000445000"/>
    </source>
</evidence>
<dbReference type="InterPro" id="IPR002657">
    <property type="entry name" value="BilAc:Na_symport/Acr3"/>
</dbReference>
<dbReference type="EMBL" id="BLJN01000001">
    <property type="protein sequence ID" value="GFE79580.1"/>
    <property type="molecule type" value="Genomic_DNA"/>
</dbReference>